<evidence type="ECO:0000313" key="2">
    <source>
        <dbReference type="Proteomes" id="UP000521017"/>
    </source>
</evidence>
<dbReference type="InterPro" id="IPR046601">
    <property type="entry name" value="DUF6660"/>
</dbReference>
<accession>A0A7X0MGU8</accession>
<dbReference type="EMBL" id="JACHCC010000001">
    <property type="protein sequence ID" value="MBB6498454.1"/>
    <property type="molecule type" value="Genomic_DNA"/>
</dbReference>
<comment type="caution">
    <text evidence="1">The sequence shown here is derived from an EMBL/GenBank/DDBJ whole genome shotgun (WGS) entry which is preliminary data.</text>
</comment>
<sequence length="104" mass="11008">MRLLSFIGIILVLGLNLVPCGDVIASLNGNTNTEQAIATHHSEKSNDACTPFCNCACCATASVTKEAQVIATPFTEHVILFSAHSAGKFIAVDLPIWQPPQLVS</sequence>
<evidence type="ECO:0000313" key="1">
    <source>
        <dbReference type="EMBL" id="MBB6498454.1"/>
    </source>
</evidence>
<dbReference type="AlphaFoldDB" id="A0A7X0MGU8"/>
<organism evidence="1 2">
    <name type="scientific">Pedobacter cryoconitis</name>
    <dbReference type="NCBI Taxonomy" id="188932"/>
    <lineage>
        <taxon>Bacteria</taxon>
        <taxon>Pseudomonadati</taxon>
        <taxon>Bacteroidota</taxon>
        <taxon>Sphingobacteriia</taxon>
        <taxon>Sphingobacteriales</taxon>
        <taxon>Sphingobacteriaceae</taxon>
        <taxon>Pedobacter</taxon>
    </lineage>
</organism>
<protein>
    <submittedName>
        <fullName evidence="1">Uncharacterized protein</fullName>
    </submittedName>
</protein>
<name>A0A7X0MGU8_9SPHI</name>
<dbReference type="RefSeq" id="WP_184622549.1">
    <property type="nucleotide sequence ID" value="NZ_JACHCC010000001.1"/>
</dbReference>
<dbReference type="Pfam" id="PF20365">
    <property type="entry name" value="DUF6660"/>
    <property type="match status" value="1"/>
</dbReference>
<gene>
    <name evidence="1" type="ORF">HDF25_000578</name>
</gene>
<dbReference type="Proteomes" id="UP000521017">
    <property type="component" value="Unassembled WGS sequence"/>
</dbReference>
<proteinExistence type="predicted"/>
<reference evidence="1 2" key="1">
    <citation type="submission" date="2020-08" db="EMBL/GenBank/DDBJ databases">
        <title>Genomic Encyclopedia of Type Strains, Phase IV (KMG-V): Genome sequencing to study the core and pangenomes of soil and plant-associated prokaryotes.</title>
        <authorList>
            <person name="Whitman W."/>
        </authorList>
    </citation>
    <scope>NUCLEOTIDE SEQUENCE [LARGE SCALE GENOMIC DNA]</scope>
    <source>
        <strain evidence="1 2">M2T3</strain>
    </source>
</reference>